<evidence type="ECO:0000313" key="2">
    <source>
        <dbReference type="Proteomes" id="UP000298327"/>
    </source>
</evidence>
<dbReference type="EMBL" id="SEOQ01000509">
    <property type="protein sequence ID" value="TFY61454.1"/>
    <property type="molecule type" value="Genomic_DNA"/>
</dbReference>
<evidence type="ECO:0000313" key="1">
    <source>
        <dbReference type="EMBL" id="TFY61454.1"/>
    </source>
</evidence>
<sequence length="416" mass="47756">MAPPDSVYVQMHKHRDILWSHHHSGSYNGRYAAIHALSQFLKKNPPDVWDACRKAEVPSFLIRIMLDELTYNDLNYIERIFQLAAYIITTACPMEAGREQPISNQFLAAGESFWEIIFSMRENFVAGCRVPTYQSFRSSFAELVAAYGLLYKTKNHYPNTLESKFARLLLYTWVRGVGYGKIDVLSIIFKHIVRSPLENSGPFCNASILECGGPDAFAQRCKAQFEQPNLCREVLRNCSHIMITFGLSVHGNAFVSALAENDVLRPFYGSFCRLTDRENSREDWHSFRQMPTILWLIFTKCVNARSSDSFRYIEYLIFFLSRAVMYAPRFDRLEGVDTDKWAVLCENVCRFLPPGKPHEAIHIFLVEVIQRHWKPTADVLSGYISEGLIDRKDPNLVKMIIAWKRLGSSIGLAPGR</sequence>
<proteinExistence type="predicted"/>
<gene>
    <name evidence="1" type="ORF">EVG20_g7052</name>
</gene>
<organism evidence="1 2">
    <name type="scientific">Dentipellis fragilis</name>
    <dbReference type="NCBI Taxonomy" id="205917"/>
    <lineage>
        <taxon>Eukaryota</taxon>
        <taxon>Fungi</taxon>
        <taxon>Dikarya</taxon>
        <taxon>Basidiomycota</taxon>
        <taxon>Agaricomycotina</taxon>
        <taxon>Agaricomycetes</taxon>
        <taxon>Russulales</taxon>
        <taxon>Hericiaceae</taxon>
        <taxon>Dentipellis</taxon>
    </lineage>
</organism>
<keyword evidence="2" id="KW-1185">Reference proteome</keyword>
<comment type="caution">
    <text evidence="1">The sequence shown here is derived from an EMBL/GenBank/DDBJ whole genome shotgun (WGS) entry which is preliminary data.</text>
</comment>
<reference evidence="1 2" key="1">
    <citation type="submission" date="2019-02" db="EMBL/GenBank/DDBJ databases">
        <title>Genome sequencing of the rare red list fungi Dentipellis fragilis.</title>
        <authorList>
            <person name="Buettner E."/>
            <person name="Kellner H."/>
        </authorList>
    </citation>
    <scope>NUCLEOTIDE SEQUENCE [LARGE SCALE GENOMIC DNA]</scope>
    <source>
        <strain evidence="1 2">DSM 105465</strain>
    </source>
</reference>
<dbReference type="AlphaFoldDB" id="A0A4Y9YFY1"/>
<name>A0A4Y9YFY1_9AGAM</name>
<accession>A0A4Y9YFY1</accession>
<protein>
    <submittedName>
        <fullName evidence="1">Uncharacterized protein</fullName>
    </submittedName>
</protein>
<dbReference type="Proteomes" id="UP000298327">
    <property type="component" value="Unassembled WGS sequence"/>
</dbReference>
<dbReference type="OrthoDB" id="10317243at2759"/>